<dbReference type="SUPFAM" id="SSF50486">
    <property type="entry name" value="FMT C-terminal domain-like"/>
    <property type="match status" value="1"/>
</dbReference>
<reference evidence="8" key="2">
    <citation type="journal article" date="2021" name="PeerJ">
        <title>Extensive microbial diversity within the chicken gut microbiome revealed by metagenomics and culture.</title>
        <authorList>
            <person name="Gilroy R."/>
            <person name="Ravi A."/>
            <person name="Getino M."/>
            <person name="Pursley I."/>
            <person name="Horton D.L."/>
            <person name="Alikhan N.F."/>
            <person name="Baker D."/>
            <person name="Gharbi K."/>
            <person name="Hall N."/>
            <person name="Watson M."/>
            <person name="Adriaenssens E.M."/>
            <person name="Foster-Nyarko E."/>
            <person name="Jarju S."/>
            <person name="Secka A."/>
            <person name="Antonio M."/>
            <person name="Oren A."/>
            <person name="Chaudhuri R.R."/>
            <person name="La Ragione R."/>
            <person name="Hildebrand F."/>
            <person name="Pallen M.J."/>
        </authorList>
    </citation>
    <scope>NUCLEOTIDE SEQUENCE</scope>
    <source>
        <strain evidence="8">CHK180-2868</strain>
    </source>
</reference>
<sequence>MRIVFMGTPDFAVPTLEALIGAGHELAAVVTQPDKPKGRGKAVLMTPVKERALECGIPVYQPKRVREPEFLDVLRKLNPDVIVVVAFGQILPREILTLPPFGCVNVHASLLPKYRGAAPIQWAVIDGETVSGVTTMQMNEGLDTGDILEQEEISLDPEETGGSLFEKLASLGGKMILSTLKGLEDGSIIPRAQGEMTTPYAKMLTKAMGEIDWSMDAASIERLVRGLNPWPSAYTYVNGKTLKIWKARVEAGEAGNEPGQVRVTKDRLLVETGNGVLSILELQLEGKKRMEAAAFLRGFSIETGRKFGRS</sequence>
<dbReference type="Proteomes" id="UP000824250">
    <property type="component" value="Unassembled WGS sequence"/>
</dbReference>
<dbReference type="AlphaFoldDB" id="A0A9D1A5J7"/>
<dbReference type="SUPFAM" id="SSF53328">
    <property type="entry name" value="Formyltransferase"/>
    <property type="match status" value="1"/>
</dbReference>
<keyword evidence="3 5" id="KW-0808">Transferase</keyword>
<gene>
    <name evidence="5" type="primary">fmt</name>
    <name evidence="8" type="ORF">IAB28_04755</name>
</gene>
<evidence type="ECO:0000256" key="1">
    <source>
        <dbReference type="ARBA" id="ARBA00010699"/>
    </source>
</evidence>
<dbReference type="GO" id="GO:0004479">
    <property type="term" value="F:methionyl-tRNA formyltransferase activity"/>
    <property type="evidence" value="ECO:0007669"/>
    <property type="project" value="UniProtKB-UniRule"/>
</dbReference>
<dbReference type="PANTHER" id="PTHR11138">
    <property type="entry name" value="METHIONYL-TRNA FORMYLTRANSFERASE"/>
    <property type="match status" value="1"/>
</dbReference>
<feature type="domain" description="Formyl transferase C-terminal" evidence="7">
    <location>
        <begin position="204"/>
        <end position="299"/>
    </location>
</feature>
<dbReference type="InterPro" id="IPR002376">
    <property type="entry name" value="Formyl_transf_N"/>
</dbReference>
<dbReference type="InterPro" id="IPR011034">
    <property type="entry name" value="Formyl_transferase-like_C_sf"/>
</dbReference>
<name>A0A9D1A5J7_9FIRM</name>
<dbReference type="InterPro" id="IPR036477">
    <property type="entry name" value="Formyl_transf_N_sf"/>
</dbReference>
<dbReference type="EMBL" id="DVGC01000027">
    <property type="protein sequence ID" value="HIR05258.1"/>
    <property type="molecule type" value="Genomic_DNA"/>
</dbReference>
<dbReference type="InterPro" id="IPR005793">
    <property type="entry name" value="Formyl_trans_C"/>
</dbReference>
<dbReference type="Pfam" id="PF00551">
    <property type="entry name" value="Formyl_trans_N"/>
    <property type="match status" value="1"/>
</dbReference>
<comment type="function">
    <text evidence="5">Attaches a formyl group to the free amino group of methionyl-tRNA(fMet). The formyl group appears to play a dual role in the initiator identity of N-formylmethionyl-tRNA by promoting its recognition by IF2 and preventing the misappropriation of this tRNA by the elongation apparatus.</text>
</comment>
<dbReference type="NCBIfam" id="TIGR00460">
    <property type="entry name" value="fmt"/>
    <property type="match status" value="1"/>
</dbReference>
<evidence type="ECO:0000256" key="3">
    <source>
        <dbReference type="ARBA" id="ARBA00022679"/>
    </source>
</evidence>
<feature type="binding site" evidence="5">
    <location>
        <begin position="109"/>
        <end position="112"/>
    </location>
    <ligand>
        <name>(6S)-5,6,7,8-tetrahydrofolate</name>
        <dbReference type="ChEBI" id="CHEBI:57453"/>
    </ligand>
</feature>
<dbReference type="EC" id="2.1.2.9" evidence="2 5"/>
<organism evidence="8 9">
    <name type="scientific">Candidatus Copromonas faecavium</name>
    <name type="common">nom. illeg.</name>
    <dbReference type="NCBI Taxonomy" id="2840740"/>
    <lineage>
        <taxon>Bacteria</taxon>
        <taxon>Bacillati</taxon>
        <taxon>Bacillota</taxon>
        <taxon>Clostridia</taxon>
        <taxon>Lachnospirales</taxon>
        <taxon>Lachnospiraceae</taxon>
        <taxon>Candidatus Copromonas (nom. illeg.)</taxon>
    </lineage>
</organism>
<dbReference type="Pfam" id="PF02911">
    <property type="entry name" value="Formyl_trans_C"/>
    <property type="match status" value="1"/>
</dbReference>
<feature type="domain" description="Formyl transferase N-terminal" evidence="6">
    <location>
        <begin position="1"/>
        <end position="179"/>
    </location>
</feature>
<dbReference type="InterPro" id="IPR041711">
    <property type="entry name" value="Met-tRNA-FMT_N"/>
</dbReference>
<dbReference type="CDD" id="cd08646">
    <property type="entry name" value="FMT_core_Met-tRNA-FMT_N"/>
    <property type="match status" value="1"/>
</dbReference>
<comment type="caution">
    <text evidence="8">The sequence shown here is derived from an EMBL/GenBank/DDBJ whole genome shotgun (WGS) entry which is preliminary data.</text>
</comment>
<evidence type="ECO:0000256" key="5">
    <source>
        <dbReference type="HAMAP-Rule" id="MF_00182"/>
    </source>
</evidence>
<dbReference type="InterPro" id="IPR001555">
    <property type="entry name" value="GART_AS"/>
</dbReference>
<proteinExistence type="inferred from homology"/>
<dbReference type="PROSITE" id="PS00373">
    <property type="entry name" value="GART"/>
    <property type="match status" value="1"/>
</dbReference>
<dbReference type="InterPro" id="IPR005794">
    <property type="entry name" value="Fmt"/>
</dbReference>
<evidence type="ECO:0000259" key="7">
    <source>
        <dbReference type="Pfam" id="PF02911"/>
    </source>
</evidence>
<comment type="similarity">
    <text evidence="1 5">Belongs to the Fmt family.</text>
</comment>
<evidence type="ECO:0000256" key="4">
    <source>
        <dbReference type="ARBA" id="ARBA00022917"/>
    </source>
</evidence>
<dbReference type="Gene3D" id="3.40.50.12230">
    <property type="match status" value="1"/>
</dbReference>
<dbReference type="GO" id="GO:0005829">
    <property type="term" value="C:cytosol"/>
    <property type="evidence" value="ECO:0007669"/>
    <property type="project" value="TreeGrafter"/>
</dbReference>
<evidence type="ECO:0000313" key="9">
    <source>
        <dbReference type="Proteomes" id="UP000824250"/>
    </source>
</evidence>
<evidence type="ECO:0000313" key="8">
    <source>
        <dbReference type="EMBL" id="HIR05258.1"/>
    </source>
</evidence>
<dbReference type="FunFam" id="3.40.50.12230:FF:000001">
    <property type="entry name" value="Methionyl-tRNA formyltransferase"/>
    <property type="match status" value="1"/>
</dbReference>
<keyword evidence="4 5" id="KW-0648">Protein biosynthesis</keyword>
<comment type="catalytic activity">
    <reaction evidence="5">
        <text>L-methionyl-tRNA(fMet) + (6R)-10-formyltetrahydrofolate = N-formyl-L-methionyl-tRNA(fMet) + (6S)-5,6,7,8-tetrahydrofolate + H(+)</text>
        <dbReference type="Rhea" id="RHEA:24380"/>
        <dbReference type="Rhea" id="RHEA-COMP:9952"/>
        <dbReference type="Rhea" id="RHEA-COMP:9953"/>
        <dbReference type="ChEBI" id="CHEBI:15378"/>
        <dbReference type="ChEBI" id="CHEBI:57453"/>
        <dbReference type="ChEBI" id="CHEBI:78530"/>
        <dbReference type="ChEBI" id="CHEBI:78844"/>
        <dbReference type="ChEBI" id="CHEBI:195366"/>
        <dbReference type="EC" id="2.1.2.9"/>
    </reaction>
</comment>
<protein>
    <recommendedName>
        <fullName evidence="2 5">Methionyl-tRNA formyltransferase</fullName>
        <ecNumber evidence="2 5">2.1.2.9</ecNumber>
    </recommendedName>
</protein>
<accession>A0A9D1A5J7</accession>
<dbReference type="HAMAP" id="MF_00182">
    <property type="entry name" value="Formyl_trans"/>
    <property type="match status" value="1"/>
</dbReference>
<dbReference type="CDD" id="cd08704">
    <property type="entry name" value="Met_tRNA_FMT_C"/>
    <property type="match status" value="1"/>
</dbReference>
<evidence type="ECO:0000259" key="6">
    <source>
        <dbReference type="Pfam" id="PF00551"/>
    </source>
</evidence>
<reference evidence="8" key="1">
    <citation type="submission" date="2020-10" db="EMBL/GenBank/DDBJ databases">
        <authorList>
            <person name="Gilroy R."/>
        </authorList>
    </citation>
    <scope>NUCLEOTIDE SEQUENCE</scope>
    <source>
        <strain evidence="8">CHK180-2868</strain>
    </source>
</reference>
<dbReference type="PANTHER" id="PTHR11138:SF5">
    <property type="entry name" value="METHIONYL-TRNA FORMYLTRANSFERASE, MITOCHONDRIAL"/>
    <property type="match status" value="1"/>
</dbReference>
<evidence type="ECO:0000256" key="2">
    <source>
        <dbReference type="ARBA" id="ARBA00012261"/>
    </source>
</evidence>
<dbReference type="InterPro" id="IPR044135">
    <property type="entry name" value="Met-tRNA-FMT_C"/>
</dbReference>